<dbReference type="InterPro" id="IPR005532">
    <property type="entry name" value="SUMF_dom"/>
</dbReference>
<dbReference type="EMBL" id="CP098747">
    <property type="protein sequence ID" value="USG61904.1"/>
    <property type="molecule type" value="Genomic_DNA"/>
</dbReference>
<feature type="domain" description="PEGA" evidence="3">
    <location>
        <begin position="187"/>
        <end position="251"/>
    </location>
</feature>
<protein>
    <submittedName>
        <fullName evidence="4">SUMF1/EgtB/PvdO family nonheme iron enzyme</fullName>
    </submittedName>
</protein>
<keyword evidence="1" id="KW-0472">Membrane</keyword>
<feature type="transmembrane region" description="Helical" evidence="1">
    <location>
        <begin position="18"/>
        <end position="40"/>
    </location>
</feature>
<feature type="domain" description="PEGA" evidence="3">
    <location>
        <begin position="324"/>
        <end position="386"/>
    </location>
</feature>
<accession>A0ABY4W508</accession>
<dbReference type="InterPro" id="IPR042095">
    <property type="entry name" value="SUMF_sf"/>
</dbReference>
<evidence type="ECO:0000256" key="1">
    <source>
        <dbReference type="SAM" id="Phobius"/>
    </source>
</evidence>
<name>A0ABY4W508_9PROT</name>
<evidence type="ECO:0000313" key="5">
    <source>
        <dbReference type="Proteomes" id="UP001056291"/>
    </source>
</evidence>
<dbReference type="Pfam" id="PF08308">
    <property type="entry name" value="PEGA"/>
    <property type="match status" value="2"/>
</dbReference>
<dbReference type="PANTHER" id="PTHR23150:SF19">
    <property type="entry name" value="FORMYLGLYCINE-GENERATING ENZYME"/>
    <property type="match status" value="1"/>
</dbReference>
<dbReference type="InterPro" id="IPR013229">
    <property type="entry name" value="PEGA"/>
</dbReference>
<dbReference type="SUPFAM" id="SSF56436">
    <property type="entry name" value="C-type lectin-like"/>
    <property type="match status" value="1"/>
</dbReference>
<dbReference type="Pfam" id="PF03781">
    <property type="entry name" value="FGE-sulfatase"/>
    <property type="match status" value="1"/>
</dbReference>
<keyword evidence="1" id="KW-0812">Transmembrane</keyword>
<dbReference type="InterPro" id="IPR016187">
    <property type="entry name" value="CTDL_fold"/>
</dbReference>
<evidence type="ECO:0000259" key="2">
    <source>
        <dbReference type="Pfam" id="PF03781"/>
    </source>
</evidence>
<evidence type="ECO:0000259" key="3">
    <source>
        <dbReference type="Pfam" id="PF08308"/>
    </source>
</evidence>
<reference evidence="4" key="1">
    <citation type="submission" date="2022-06" db="EMBL/GenBank/DDBJ databases">
        <title>Sneathiella actinostolidae sp. nov., isolated from a sea anemonein the Western Pacific Ocean.</title>
        <authorList>
            <person name="Wei M.J."/>
        </authorList>
    </citation>
    <scope>NUCLEOTIDE SEQUENCE</scope>
    <source>
        <strain evidence="4">PHK-P5</strain>
    </source>
</reference>
<keyword evidence="5" id="KW-1185">Reference proteome</keyword>
<dbReference type="PANTHER" id="PTHR23150">
    <property type="entry name" value="SULFATASE MODIFYING FACTOR 1, 2"/>
    <property type="match status" value="1"/>
</dbReference>
<keyword evidence="1" id="KW-1133">Transmembrane helix</keyword>
<organism evidence="4 5">
    <name type="scientific">Sneathiella marina</name>
    <dbReference type="NCBI Taxonomy" id="2950108"/>
    <lineage>
        <taxon>Bacteria</taxon>
        <taxon>Pseudomonadati</taxon>
        <taxon>Pseudomonadota</taxon>
        <taxon>Alphaproteobacteria</taxon>
        <taxon>Sneathiellales</taxon>
        <taxon>Sneathiellaceae</taxon>
        <taxon>Sneathiella</taxon>
    </lineage>
</organism>
<dbReference type="Gene3D" id="3.90.1580.10">
    <property type="entry name" value="paralog of FGE (formylglycine-generating enzyme)"/>
    <property type="match status" value="1"/>
</dbReference>
<dbReference type="Proteomes" id="UP001056291">
    <property type="component" value="Chromosome"/>
</dbReference>
<dbReference type="InterPro" id="IPR051043">
    <property type="entry name" value="Sulfatase_Mod_Factor_Kinase"/>
</dbReference>
<gene>
    <name evidence="4" type="ORF">NBZ79_02815</name>
</gene>
<sequence>MSEFNQELKRAAARQHRIFFISLLVIILLIVSVGGFTLFVKGTPILVIPAEIEETAELDVTSGMAMIVDGTLFSLTRNPQLTTKAPGFEVDERVIAADQEGTQQIIELVPLPGQIILKTDKENPEVEWFVDGKTVSLSKDLDLTIEAGRYFVEVDPKYYRKESLEIEVGRGEIVEQIVSMQELAVALDIETVPDGADIEIDGQPAGKSPLMTELSGGRHQISIRKTGFAAIEELMEITNRDVTVTRNYRLKVEPAYVTIDITPKGGQLTLNGKPVKRGARIPLTPSRSYDVKYVKPGFFGQEKSIKVASGTTKALTFALKAEIGNVTISSTPKAVIVVNGQPVGETPVNLRLQAVPHRIQLVRQGYRVQEKKITPSAARDVRWNADLLTIEAAKKSEAKKSYVNAVGMQMKLFKPSAFVMGAPRHETGQRANEFVKQVTLDRYFYASRREVTQRQFAAFKPSASVVAQNIPVTNISWIEAARFCNWLSKQEGLTPFYKFSGSRFTGFTASANGYRLLSEAEWEWLARKAGRQVETRFPWGDEAVIPPGSGNISDESARGKSRFYVPDYDDGFAGLAPVGSFAADYSGLNDLFGNVSEWVNDYYSLTPPAKGEVFENPLGRPSGDKHVIKGSNWQSGTLTELRPSYRDAGDEGRKNVGFRIGRYL</sequence>
<proteinExistence type="predicted"/>
<evidence type="ECO:0000313" key="4">
    <source>
        <dbReference type="EMBL" id="USG61904.1"/>
    </source>
</evidence>
<feature type="domain" description="Sulfatase-modifying factor enzyme-like" evidence="2">
    <location>
        <begin position="417"/>
        <end position="660"/>
    </location>
</feature>
<dbReference type="RefSeq" id="WP_251935301.1">
    <property type="nucleotide sequence ID" value="NZ_CP098747.1"/>
</dbReference>